<sequence>MEEFTFNEKITNLKTIHWESGQLMTTISTLDEFPATFQIGADMDLFNIKPNNRYQIRVKVSNDKTIADPILVHVSNAYIPRERFTTFDGDYGIANGSFVFSITTEFAGNYRISFELYDNENNRRLDSLEQFIHVSKR</sequence>
<dbReference type="EMBL" id="BK016269">
    <property type="protein sequence ID" value="DAG06314.1"/>
    <property type="molecule type" value="Genomic_DNA"/>
</dbReference>
<proteinExistence type="predicted"/>
<name>A0A8S5VHQ8_9CAUD</name>
<organism evidence="1">
    <name type="scientific">Siphoviridae sp. ctC4e1</name>
    <dbReference type="NCBI Taxonomy" id="2825375"/>
    <lineage>
        <taxon>Viruses</taxon>
        <taxon>Duplodnaviria</taxon>
        <taxon>Heunggongvirae</taxon>
        <taxon>Uroviricota</taxon>
        <taxon>Caudoviricetes</taxon>
    </lineage>
</organism>
<evidence type="ECO:0000313" key="1">
    <source>
        <dbReference type="EMBL" id="DAG06314.1"/>
    </source>
</evidence>
<reference evidence="1" key="1">
    <citation type="journal article" date="2021" name="Proc. Natl. Acad. Sci. U.S.A.">
        <title>A Catalog of Tens of Thousands of Viruses from Human Metagenomes Reveals Hidden Associations with Chronic Diseases.</title>
        <authorList>
            <person name="Tisza M.J."/>
            <person name="Buck C.B."/>
        </authorList>
    </citation>
    <scope>NUCLEOTIDE SEQUENCE</scope>
    <source>
        <strain evidence="1">CtC4e1</strain>
    </source>
</reference>
<protein>
    <submittedName>
        <fullName evidence="1">Uncharacterized protein</fullName>
    </submittedName>
</protein>
<accession>A0A8S5VHQ8</accession>